<dbReference type="SFLD" id="SFLDS00019">
    <property type="entry name" value="Glutathione_Transferase_(cytos"/>
    <property type="match status" value="1"/>
</dbReference>
<dbReference type="PROSITE" id="PS50405">
    <property type="entry name" value="GST_CTER"/>
    <property type="match status" value="1"/>
</dbReference>
<dbReference type="SFLD" id="SFLDG01153">
    <property type="entry name" value="Main.4:_Theta-like"/>
    <property type="match status" value="1"/>
</dbReference>
<dbReference type="InterPro" id="IPR010987">
    <property type="entry name" value="Glutathione-S-Trfase_C-like"/>
</dbReference>
<dbReference type="Pfam" id="PF13417">
    <property type="entry name" value="GST_N_3"/>
    <property type="match status" value="1"/>
</dbReference>
<dbReference type="Pfam" id="PF14497">
    <property type="entry name" value="GST_C_3"/>
    <property type="match status" value="1"/>
</dbReference>
<dbReference type="InterPro" id="IPR036282">
    <property type="entry name" value="Glutathione-S-Trfase_C_sf"/>
</dbReference>
<comment type="subunit">
    <text evidence="1">Homodimer.</text>
</comment>
<dbReference type="InterPro" id="IPR036249">
    <property type="entry name" value="Thioredoxin-like_sf"/>
</dbReference>
<dbReference type="AlphaFoldDB" id="A0AA51N4S6"/>
<dbReference type="InterPro" id="IPR004046">
    <property type="entry name" value="GST_C"/>
</dbReference>
<dbReference type="SFLD" id="SFLDG00358">
    <property type="entry name" value="Main_(cytGST)"/>
    <property type="match status" value="1"/>
</dbReference>
<reference evidence="4" key="1">
    <citation type="submission" date="2023-04" db="EMBL/GenBank/DDBJ databases">
        <authorList>
            <person name="Zheng L."/>
            <person name="Rostami E."/>
            <person name="Huang D."/>
            <person name="Fu J."/>
        </authorList>
    </citation>
    <scope>NUCLEOTIDE SEQUENCE</scope>
</reference>
<dbReference type="FunFam" id="1.20.1050.10:FF:000007">
    <property type="entry name" value="Glutathione S-transferase 1-1"/>
    <property type="match status" value="1"/>
</dbReference>
<dbReference type="Gene3D" id="1.20.1050.10">
    <property type="match status" value="1"/>
</dbReference>
<dbReference type="GO" id="GO:0004364">
    <property type="term" value="F:glutathione transferase activity"/>
    <property type="evidence" value="ECO:0007669"/>
    <property type="project" value="TreeGrafter"/>
</dbReference>
<evidence type="ECO:0000259" key="2">
    <source>
        <dbReference type="PROSITE" id="PS50404"/>
    </source>
</evidence>
<organism evidence="4">
    <name type="scientific">Paracoccus marginatus</name>
    <dbReference type="NCBI Taxonomy" id="252483"/>
    <lineage>
        <taxon>Eukaryota</taxon>
        <taxon>Metazoa</taxon>
        <taxon>Ecdysozoa</taxon>
        <taxon>Arthropoda</taxon>
        <taxon>Hexapoda</taxon>
        <taxon>Insecta</taxon>
        <taxon>Pterygota</taxon>
        <taxon>Neoptera</taxon>
        <taxon>Paraneoptera</taxon>
        <taxon>Hemiptera</taxon>
        <taxon>Sternorrhyncha</taxon>
        <taxon>Coccoidea</taxon>
        <taxon>Pseudococcidae</taxon>
        <taxon>Paracoccus</taxon>
    </lineage>
</organism>
<dbReference type="InterPro" id="IPR004045">
    <property type="entry name" value="Glutathione_S-Trfase_N"/>
</dbReference>
<feature type="domain" description="GST N-terminal" evidence="2">
    <location>
        <begin position="1"/>
        <end position="81"/>
    </location>
</feature>
<proteinExistence type="evidence at transcript level"/>
<sequence>MKLYYTESSPPCRTIILLANILNIKLELILTSPKKGETKTAFFLQMNPQHVVPTLVDDDGYVVWESRVIAKYLLAKYAEKSDLYPSDFYTRLEVDKVLDFDLGTVFRRASDYIIPILFTGKTDPTKTPKLDDAMNVLSEILKRGNSNFIVGKKLTIADISLITVVSSLEAAGYDFSEYPSIVSWLRNIRNTIPDYESIGVKGELAFKTMIDACLK</sequence>
<dbReference type="EMBL" id="OQ942258">
    <property type="protein sequence ID" value="WMM91883.1"/>
    <property type="molecule type" value="mRNA"/>
</dbReference>
<dbReference type="PANTHER" id="PTHR43969:SF9">
    <property type="entry name" value="GLUTATHIONE S TRANSFERASE D10, ISOFORM A-RELATED"/>
    <property type="match status" value="1"/>
</dbReference>
<dbReference type="Gene3D" id="3.40.30.10">
    <property type="entry name" value="Glutaredoxin"/>
    <property type="match status" value="1"/>
</dbReference>
<dbReference type="InterPro" id="IPR040079">
    <property type="entry name" value="Glutathione_S-Trfase"/>
</dbReference>
<dbReference type="PROSITE" id="PS50404">
    <property type="entry name" value="GST_NTER"/>
    <property type="match status" value="1"/>
</dbReference>
<dbReference type="PANTHER" id="PTHR43969">
    <property type="entry name" value="GLUTATHIONE S TRANSFERASE D10, ISOFORM A-RELATED"/>
    <property type="match status" value="1"/>
</dbReference>
<evidence type="ECO:0000259" key="3">
    <source>
        <dbReference type="PROSITE" id="PS50405"/>
    </source>
</evidence>
<dbReference type="FunFam" id="3.40.30.10:FF:000034">
    <property type="entry name" value="glutathione S-transferase 1"/>
    <property type="match status" value="1"/>
</dbReference>
<dbReference type="SUPFAM" id="SSF47616">
    <property type="entry name" value="GST C-terminal domain-like"/>
    <property type="match status" value="1"/>
</dbReference>
<dbReference type="GO" id="GO:0006749">
    <property type="term" value="P:glutathione metabolic process"/>
    <property type="evidence" value="ECO:0007669"/>
    <property type="project" value="TreeGrafter"/>
</dbReference>
<evidence type="ECO:0000313" key="4">
    <source>
        <dbReference type="EMBL" id="WMM91883.1"/>
    </source>
</evidence>
<name>A0AA51N4S6_9HEMI</name>
<feature type="domain" description="GST C-terminal" evidence="3">
    <location>
        <begin position="87"/>
        <end position="210"/>
    </location>
</feature>
<protein>
    <submittedName>
        <fullName evidence="4">GSTd1</fullName>
    </submittedName>
</protein>
<dbReference type="SUPFAM" id="SSF52833">
    <property type="entry name" value="Thioredoxin-like"/>
    <property type="match status" value="1"/>
</dbReference>
<dbReference type="CDD" id="cd03177">
    <property type="entry name" value="GST_C_Delta_Epsilon"/>
    <property type="match status" value="1"/>
</dbReference>
<evidence type="ECO:0000256" key="1">
    <source>
        <dbReference type="ARBA" id="ARBA00011738"/>
    </source>
</evidence>
<accession>A0AA51N4S6</accession>